<evidence type="ECO:0000256" key="2">
    <source>
        <dbReference type="ARBA" id="ARBA00022676"/>
    </source>
</evidence>
<dbReference type="SUPFAM" id="SSF53448">
    <property type="entry name" value="Nucleotide-diphospho-sugar transferases"/>
    <property type="match status" value="1"/>
</dbReference>
<keyword evidence="7" id="KW-1185">Reference proteome</keyword>
<feature type="region of interest" description="Disordered" evidence="4">
    <location>
        <begin position="282"/>
        <end position="306"/>
    </location>
</feature>
<organism evidence="6 7">
    <name type="scientific">Halobacterium jilantaiense</name>
    <dbReference type="NCBI Taxonomy" id="355548"/>
    <lineage>
        <taxon>Archaea</taxon>
        <taxon>Methanobacteriati</taxon>
        <taxon>Methanobacteriota</taxon>
        <taxon>Stenosarchaea group</taxon>
        <taxon>Halobacteria</taxon>
        <taxon>Halobacteriales</taxon>
        <taxon>Halobacteriaceae</taxon>
        <taxon>Halobacterium</taxon>
    </lineage>
</organism>
<evidence type="ECO:0000259" key="5">
    <source>
        <dbReference type="Pfam" id="PF00535"/>
    </source>
</evidence>
<dbReference type="PANTHER" id="PTHR43179:SF12">
    <property type="entry name" value="GALACTOFURANOSYLTRANSFERASE GLFT2"/>
    <property type="match status" value="1"/>
</dbReference>
<gene>
    <name evidence="6" type="ORF">SAMN04487945_1244</name>
</gene>
<comment type="similarity">
    <text evidence="1">Belongs to the glycosyltransferase 2 family.</text>
</comment>
<dbReference type="PANTHER" id="PTHR43179">
    <property type="entry name" value="RHAMNOSYLTRANSFERASE WBBL"/>
    <property type="match status" value="1"/>
</dbReference>
<dbReference type="Gene3D" id="3.90.550.10">
    <property type="entry name" value="Spore Coat Polysaccharide Biosynthesis Protein SpsA, Chain A"/>
    <property type="match status" value="1"/>
</dbReference>
<dbReference type="AlphaFoldDB" id="A0A1I0NYF3"/>
<dbReference type="GO" id="GO:0016757">
    <property type="term" value="F:glycosyltransferase activity"/>
    <property type="evidence" value="ECO:0007669"/>
    <property type="project" value="UniProtKB-KW"/>
</dbReference>
<evidence type="ECO:0000256" key="1">
    <source>
        <dbReference type="ARBA" id="ARBA00006739"/>
    </source>
</evidence>
<dbReference type="InterPro" id="IPR029044">
    <property type="entry name" value="Nucleotide-diphossugar_trans"/>
</dbReference>
<accession>A0A1I0NYF3</accession>
<feature type="domain" description="Glycosyltransferase 2-like" evidence="5">
    <location>
        <begin position="4"/>
        <end position="125"/>
    </location>
</feature>
<protein>
    <submittedName>
        <fullName evidence="6">Glycosyl transferase family 2</fullName>
    </submittedName>
</protein>
<evidence type="ECO:0000256" key="3">
    <source>
        <dbReference type="ARBA" id="ARBA00022679"/>
    </source>
</evidence>
<dbReference type="OrthoDB" id="196370at2157"/>
<name>A0A1I0NYF3_9EURY</name>
<keyword evidence="2" id="KW-0328">Glycosyltransferase</keyword>
<dbReference type="Proteomes" id="UP000198518">
    <property type="component" value="Unassembled WGS sequence"/>
</dbReference>
<dbReference type="Pfam" id="PF00535">
    <property type="entry name" value="Glycos_transf_2"/>
    <property type="match status" value="1"/>
</dbReference>
<dbReference type="STRING" id="355548.SAMN04487945_1244"/>
<feature type="compositionally biased region" description="Basic and acidic residues" evidence="4">
    <location>
        <begin position="296"/>
        <end position="306"/>
    </location>
</feature>
<sequence>MDLSVVVPTLNGRDALVEALDALAAYAPAAEVVVANGPSVDGTSGMTREHDAVDVLLELSERNLNAARNAGIDAAAGDVVAFVGQDTQIEAAWPAAVADAVADGADAVTGPIHRNVEGGVTTEAVEEDTVGGREVTFFDGGNVALTRDALDELDGFDEYLQTGAARDAAHRLAGMDRDVAWATDACVLRQEKDDIQHRLPEDTDESPWGLKYRALAYRLTKNYGVTPRVVARIVRHALGDAGSVGADVVRGEAELSEWAAAGAAVVPNLWRGGQDGVAARVADRTPRRNPNGVSSRMDRVHARHDT</sequence>
<keyword evidence="3 6" id="KW-0808">Transferase</keyword>
<dbReference type="InterPro" id="IPR001173">
    <property type="entry name" value="Glyco_trans_2-like"/>
</dbReference>
<evidence type="ECO:0000313" key="7">
    <source>
        <dbReference type="Proteomes" id="UP000198518"/>
    </source>
</evidence>
<proteinExistence type="inferred from homology"/>
<dbReference type="EMBL" id="FOJA01000001">
    <property type="protein sequence ID" value="SEW06788.1"/>
    <property type="molecule type" value="Genomic_DNA"/>
</dbReference>
<dbReference type="RefSeq" id="WP_089668489.1">
    <property type="nucleotide sequence ID" value="NZ_FOJA01000001.1"/>
</dbReference>
<reference evidence="6 7" key="1">
    <citation type="submission" date="2016-10" db="EMBL/GenBank/DDBJ databases">
        <authorList>
            <person name="de Groot N.N."/>
        </authorList>
    </citation>
    <scope>NUCLEOTIDE SEQUENCE [LARGE SCALE GENOMIC DNA]</scope>
    <source>
        <strain evidence="6 7">CGMCC 1.5337</strain>
    </source>
</reference>
<evidence type="ECO:0000313" key="6">
    <source>
        <dbReference type="EMBL" id="SEW06788.1"/>
    </source>
</evidence>
<evidence type="ECO:0000256" key="4">
    <source>
        <dbReference type="SAM" id="MobiDB-lite"/>
    </source>
</evidence>